<dbReference type="EMBL" id="CP002831">
    <property type="protein sequence ID" value="AFC26343.1"/>
    <property type="molecule type" value="Genomic_DNA"/>
</dbReference>
<dbReference type="InterPro" id="IPR011605">
    <property type="entry name" value="NusB_fam"/>
</dbReference>
<dbReference type="STRING" id="984262.SGRA_3619"/>
<dbReference type="GO" id="GO:0006353">
    <property type="term" value="P:DNA-templated transcription termination"/>
    <property type="evidence" value="ECO:0007669"/>
    <property type="project" value="UniProtKB-UniRule"/>
</dbReference>
<evidence type="ECO:0000256" key="2">
    <source>
        <dbReference type="ARBA" id="ARBA00022814"/>
    </source>
</evidence>
<keyword evidence="3 6" id="KW-0694">RNA-binding</keyword>
<dbReference type="RefSeq" id="WP_015693933.1">
    <property type="nucleotide sequence ID" value="NC_016940.1"/>
</dbReference>
<protein>
    <recommendedName>
        <fullName evidence="6">Transcription antitermination protein NusB</fullName>
    </recommendedName>
    <alternativeName>
        <fullName evidence="6">Antitermination factor NusB</fullName>
    </alternativeName>
</protein>
<dbReference type="Pfam" id="PF01029">
    <property type="entry name" value="NusB"/>
    <property type="match status" value="1"/>
</dbReference>
<evidence type="ECO:0000256" key="5">
    <source>
        <dbReference type="ARBA" id="ARBA00023163"/>
    </source>
</evidence>
<proteinExistence type="inferred from homology"/>
<evidence type="ECO:0000256" key="4">
    <source>
        <dbReference type="ARBA" id="ARBA00023015"/>
    </source>
</evidence>
<dbReference type="AlphaFoldDB" id="H6L5U3"/>
<organism evidence="8 9">
    <name type="scientific">Saprospira grandis (strain Lewin)</name>
    <dbReference type="NCBI Taxonomy" id="984262"/>
    <lineage>
        <taxon>Bacteria</taxon>
        <taxon>Pseudomonadati</taxon>
        <taxon>Bacteroidota</taxon>
        <taxon>Saprospiria</taxon>
        <taxon>Saprospirales</taxon>
        <taxon>Saprospiraceae</taxon>
        <taxon>Saprospira</taxon>
    </lineage>
</organism>
<evidence type="ECO:0000256" key="6">
    <source>
        <dbReference type="HAMAP-Rule" id="MF_00073"/>
    </source>
</evidence>
<comment type="similarity">
    <text evidence="1 6">Belongs to the NusB family.</text>
</comment>
<evidence type="ECO:0000256" key="1">
    <source>
        <dbReference type="ARBA" id="ARBA00005952"/>
    </source>
</evidence>
<dbReference type="Gene3D" id="1.10.940.10">
    <property type="entry name" value="NusB-like"/>
    <property type="match status" value="1"/>
</dbReference>
<dbReference type="GO" id="GO:0005829">
    <property type="term" value="C:cytosol"/>
    <property type="evidence" value="ECO:0007669"/>
    <property type="project" value="TreeGrafter"/>
</dbReference>
<dbReference type="Proteomes" id="UP000007519">
    <property type="component" value="Chromosome"/>
</dbReference>
<dbReference type="HOGENOM" id="CLU_058797_0_0_10"/>
<evidence type="ECO:0000313" key="9">
    <source>
        <dbReference type="Proteomes" id="UP000007519"/>
    </source>
</evidence>
<sequence length="311" mass="36969">MLSRNNIRIKVLQTLYAQSVKEDNTAVAERNFLKAVQESYRLYLLSVHYITQIAFFSRKDYEIKSNKFVPTELDKKASRKLYENPVIAAIRENEAFQKLIKKEGILQMVDQDTVRRLFKKFTAEEYYESYREMENTPIREHQYALVRLYMCMREDEVFMEQMTDYFPTWPDDESLIYGAIKRSLRALPDNKEFFLSQKPNPEFVEDLGKELLYLVLRKEEQLTELIASRLNNWQEDRVAVIDMTLMKMGLCEFLYFPSIPTKVTINEYVNLAKTYSTDKSKRFINGILDRLMQELQKEGRINKEGRGLLDK</sequence>
<keyword evidence="9" id="KW-1185">Reference proteome</keyword>
<dbReference type="PANTHER" id="PTHR11078">
    <property type="entry name" value="N UTILIZATION SUBSTANCE PROTEIN B-RELATED"/>
    <property type="match status" value="1"/>
</dbReference>
<dbReference type="InterPro" id="IPR035926">
    <property type="entry name" value="NusB-like_sf"/>
</dbReference>
<evidence type="ECO:0000256" key="3">
    <source>
        <dbReference type="ARBA" id="ARBA00022884"/>
    </source>
</evidence>
<dbReference type="PANTHER" id="PTHR11078:SF3">
    <property type="entry name" value="ANTITERMINATION NUSB DOMAIN-CONTAINING PROTEIN"/>
    <property type="match status" value="1"/>
</dbReference>
<accession>H6L5U3</accession>
<comment type="function">
    <text evidence="6">Involved in transcription antitermination. Required for transcription of ribosomal RNA (rRNA) genes. Binds specifically to the boxA antiterminator sequence of the ribosomal RNA (rrn) operons.</text>
</comment>
<dbReference type="InterPro" id="IPR006027">
    <property type="entry name" value="NusB_RsmB_TIM44"/>
</dbReference>
<dbReference type="SUPFAM" id="SSF48013">
    <property type="entry name" value="NusB-like"/>
    <property type="match status" value="1"/>
</dbReference>
<gene>
    <name evidence="6 8" type="primary">nusB</name>
    <name evidence="8" type="ordered locus">SGRA_3619</name>
</gene>
<dbReference type="GO" id="GO:0003723">
    <property type="term" value="F:RNA binding"/>
    <property type="evidence" value="ECO:0007669"/>
    <property type="project" value="UniProtKB-UniRule"/>
</dbReference>
<dbReference type="OrthoDB" id="9787568at2"/>
<dbReference type="HAMAP" id="MF_00073">
    <property type="entry name" value="NusB"/>
    <property type="match status" value="1"/>
</dbReference>
<keyword evidence="2 6" id="KW-0889">Transcription antitermination</keyword>
<evidence type="ECO:0000259" key="7">
    <source>
        <dbReference type="Pfam" id="PF01029"/>
    </source>
</evidence>
<dbReference type="NCBIfam" id="TIGR01951">
    <property type="entry name" value="nusB"/>
    <property type="match status" value="1"/>
</dbReference>
<keyword evidence="5 6" id="KW-0804">Transcription</keyword>
<keyword evidence="4 6" id="KW-0805">Transcription regulation</keyword>
<feature type="domain" description="NusB/RsmB/TIM44" evidence="7">
    <location>
        <begin position="194"/>
        <end position="292"/>
    </location>
</feature>
<name>H6L5U3_SAPGL</name>
<reference evidence="8 9" key="1">
    <citation type="journal article" date="2012" name="Stand. Genomic Sci.">
        <title>Complete genome sequencing and analysis of Saprospira grandis str. Lewin, a predatory marine bacterium.</title>
        <authorList>
            <person name="Saw J.H."/>
            <person name="Yuryev A."/>
            <person name="Kanbe M."/>
            <person name="Hou S."/>
            <person name="Young A.G."/>
            <person name="Aizawa S."/>
            <person name="Alam M."/>
        </authorList>
    </citation>
    <scope>NUCLEOTIDE SEQUENCE [LARGE SCALE GENOMIC DNA]</scope>
    <source>
        <strain evidence="8 9">Lewin</strain>
    </source>
</reference>
<dbReference type="GO" id="GO:0031564">
    <property type="term" value="P:transcription antitermination"/>
    <property type="evidence" value="ECO:0007669"/>
    <property type="project" value="UniProtKB-KW"/>
</dbReference>
<dbReference type="KEGG" id="sgn:SGRA_3619"/>
<dbReference type="eggNOG" id="COG0781">
    <property type="taxonomic scope" value="Bacteria"/>
</dbReference>
<evidence type="ECO:0000313" key="8">
    <source>
        <dbReference type="EMBL" id="AFC26343.1"/>
    </source>
</evidence>